<keyword evidence="4" id="KW-1185">Reference proteome</keyword>
<evidence type="ECO:0000313" key="3">
    <source>
        <dbReference type="Ensembl" id="ENSSLUP00000055982.1"/>
    </source>
</evidence>
<evidence type="ECO:0000313" key="4">
    <source>
        <dbReference type="Proteomes" id="UP000694568"/>
    </source>
</evidence>
<evidence type="ECO:0000259" key="2">
    <source>
        <dbReference type="Pfam" id="PF07562"/>
    </source>
</evidence>
<evidence type="ECO:0000256" key="1">
    <source>
        <dbReference type="SAM" id="SignalP"/>
    </source>
</evidence>
<dbReference type="InterPro" id="IPR038550">
    <property type="entry name" value="GPCR_3_9-Cys_sf"/>
</dbReference>
<dbReference type="PANTHER" id="PTHR24061">
    <property type="entry name" value="CALCIUM-SENSING RECEPTOR-RELATED"/>
    <property type="match status" value="1"/>
</dbReference>
<reference evidence="3" key="1">
    <citation type="submission" date="2025-08" db="UniProtKB">
        <authorList>
            <consortium name="Ensembl"/>
        </authorList>
    </citation>
    <scope>IDENTIFICATION</scope>
</reference>
<keyword evidence="1" id="KW-0732">Signal</keyword>
<protein>
    <recommendedName>
        <fullName evidence="2">GPCR family 3 nine cysteines domain-containing protein</fullName>
    </recommendedName>
</protein>
<dbReference type="InterPro" id="IPR000068">
    <property type="entry name" value="GPCR_3_Ca_sens_rcpt-rel"/>
</dbReference>
<feature type="chain" id="PRO_5034944542" description="GPCR family 3 nine cysteines domain-containing protein" evidence="1">
    <location>
        <begin position="28"/>
        <end position="67"/>
    </location>
</feature>
<dbReference type="Gene3D" id="2.10.50.30">
    <property type="entry name" value="GPCR, family 3, nine cysteines domain"/>
    <property type="match status" value="1"/>
</dbReference>
<proteinExistence type="predicted"/>
<dbReference type="InterPro" id="IPR004073">
    <property type="entry name" value="GPCR_3_vmron_rcpt_2"/>
</dbReference>
<dbReference type="Ensembl" id="ENSSLUT00000057619.1">
    <property type="protein sequence ID" value="ENSSLUP00000055982.1"/>
    <property type="gene ID" value="ENSSLUG00000024168.1"/>
</dbReference>
<organism evidence="3 4">
    <name type="scientific">Sander lucioperca</name>
    <name type="common">Pike-perch</name>
    <name type="synonym">Perca lucioperca</name>
    <dbReference type="NCBI Taxonomy" id="283035"/>
    <lineage>
        <taxon>Eukaryota</taxon>
        <taxon>Metazoa</taxon>
        <taxon>Chordata</taxon>
        <taxon>Craniata</taxon>
        <taxon>Vertebrata</taxon>
        <taxon>Euteleostomi</taxon>
        <taxon>Actinopterygii</taxon>
        <taxon>Neopterygii</taxon>
        <taxon>Teleostei</taxon>
        <taxon>Neoteleostei</taxon>
        <taxon>Acanthomorphata</taxon>
        <taxon>Eupercaria</taxon>
        <taxon>Perciformes</taxon>
        <taxon>Percoidei</taxon>
        <taxon>Percidae</taxon>
        <taxon>Luciopercinae</taxon>
        <taxon>Sander</taxon>
    </lineage>
</organism>
<dbReference type="AlphaFoldDB" id="A0A8D0AR00"/>
<accession>A0A8D0AR00</accession>
<dbReference type="FunFam" id="2.10.50.30:FF:000007">
    <property type="entry name" value="Vomeronasal 2, receptor 82"/>
    <property type="match status" value="1"/>
</dbReference>
<dbReference type="GeneTree" id="ENSGT00940000163991"/>
<dbReference type="InterPro" id="IPR011500">
    <property type="entry name" value="GPCR_3_9-Cys_dom"/>
</dbReference>
<dbReference type="Pfam" id="PF07562">
    <property type="entry name" value="NCD3G"/>
    <property type="match status" value="1"/>
</dbReference>
<reference evidence="3" key="2">
    <citation type="submission" date="2025-09" db="UniProtKB">
        <authorList>
            <consortium name="Ensembl"/>
        </authorList>
    </citation>
    <scope>IDENTIFICATION</scope>
</reference>
<feature type="signal peptide" evidence="1">
    <location>
        <begin position="1"/>
        <end position="27"/>
    </location>
</feature>
<dbReference type="Proteomes" id="UP000694568">
    <property type="component" value="Unplaced"/>
</dbReference>
<sequence>MESHIMSMAISYTTLFVFMCQVPVSVCSDSCPPGTRKVLQKGKPICCYDCILCPEGEISNATGIFFF</sequence>
<dbReference type="GO" id="GO:0005886">
    <property type="term" value="C:plasma membrane"/>
    <property type="evidence" value="ECO:0007669"/>
    <property type="project" value="TreeGrafter"/>
</dbReference>
<name>A0A8D0AR00_SANLU</name>
<dbReference type="PRINTS" id="PR01535">
    <property type="entry name" value="VOMERONASL2R"/>
</dbReference>
<dbReference type="GO" id="GO:0004930">
    <property type="term" value="F:G protein-coupled receptor activity"/>
    <property type="evidence" value="ECO:0007669"/>
    <property type="project" value="InterPro"/>
</dbReference>
<feature type="domain" description="GPCR family 3 nine cysteines" evidence="2">
    <location>
        <begin position="22"/>
        <end position="60"/>
    </location>
</feature>
<dbReference type="PANTHER" id="PTHR24061:SF528">
    <property type="entry name" value="C-FAMILY ODORANT RECEPTOR OLFCD2-RELATED"/>
    <property type="match status" value="1"/>
</dbReference>